<dbReference type="Gene3D" id="2.130.10.10">
    <property type="entry name" value="YVTN repeat-like/Quinoprotein amine dehydrogenase"/>
    <property type="match status" value="1"/>
</dbReference>
<keyword evidence="2" id="KW-1185">Reference proteome</keyword>
<reference evidence="1 2" key="1">
    <citation type="submission" date="2019-03" db="EMBL/GenBank/DDBJ databases">
        <title>Genomic Encyclopedia of Type Strains, Phase III (KMG-III): the genomes of soil and plant-associated and newly described type strains.</title>
        <authorList>
            <person name="Whitman W."/>
        </authorList>
    </citation>
    <scope>NUCLEOTIDE SEQUENCE [LARGE SCALE GENOMIC DNA]</scope>
    <source>
        <strain evidence="1 2">CECT 8976</strain>
    </source>
</reference>
<dbReference type="SUPFAM" id="SSF50969">
    <property type="entry name" value="YVTN repeat-like/Quinoprotein amine dehydrogenase"/>
    <property type="match status" value="1"/>
</dbReference>
<dbReference type="InterPro" id="IPR015943">
    <property type="entry name" value="WD40/YVTN_repeat-like_dom_sf"/>
</dbReference>
<dbReference type="RefSeq" id="WP_133682606.1">
    <property type="nucleotide sequence ID" value="NZ_SNZP01000012.1"/>
</dbReference>
<dbReference type="EMBL" id="SNZP01000012">
    <property type="protein sequence ID" value="TDR73918.1"/>
    <property type="molecule type" value="Genomic_DNA"/>
</dbReference>
<organism evidence="1 2">
    <name type="scientific">Paludibacterium purpuratum</name>
    <dbReference type="NCBI Taxonomy" id="1144873"/>
    <lineage>
        <taxon>Bacteria</taxon>
        <taxon>Pseudomonadati</taxon>
        <taxon>Pseudomonadota</taxon>
        <taxon>Betaproteobacteria</taxon>
        <taxon>Neisseriales</taxon>
        <taxon>Chromobacteriaceae</taxon>
        <taxon>Paludibacterium</taxon>
    </lineage>
</organism>
<accession>A0A4R7B2D3</accession>
<comment type="caution">
    <text evidence="1">The sequence shown here is derived from an EMBL/GenBank/DDBJ whole genome shotgun (WGS) entry which is preliminary data.</text>
</comment>
<evidence type="ECO:0000313" key="2">
    <source>
        <dbReference type="Proteomes" id="UP000295611"/>
    </source>
</evidence>
<dbReference type="InterPro" id="IPR011044">
    <property type="entry name" value="Quino_amine_DH_bsu"/>
</dbReference>
<dbReference type="AlphaFoldDB" id="A0A4R7B2D3"/>
<protein>
    <submittedName>
        <fullName evidence="1">Uncharacterized protein</fullName>
    </submittedName>
</protein>
<name>A0A4R7B2D3_9NEIS</name>
<proteinExistence type="predicted"/>
<sequence>MSTPFNTKGGSQGDAWKIVALGGGTGASEIVYNQATQKLILSCLGKSHVTMVRVAPPGPGSQDPQYNVLGHFQFSSSFHGNLLNPHPIAPYTSTRSIATVIHDSTHNGDTALVAIGLFQYLEGTDWRYLFVFDCSNQNQRYLFPVDKNLGPEIDVGIAMIYDSAVETYNELLLANFSKVQCYEMSNGASFSANNEPGDYLAAPVFSLDATSGAATDKVIVYAARHKAGEDWDNEHDTVFAYSYNEEERLHYIGTVTGIDTTAEIDDIVFNPEGSRAYLFGRNKIQVVDVNTHHFISNIAENIDGEIRAGCVSKTKDLLYVVVAGGTKIAVFDTNTEQQVAEFKMPEGMDTESVTVDERELVYAPYDDWLIIFDNRDHR</sequence>
<gene>
    <name evidence="1" type="ORF">DFP86_112122</name>
</gene>
<evidence type="ECO:0000313" key="1">
    <source>
        <dbReference type="EMBL" id="TDR73918.1"/>
    </source>
</evidence>
<dbReference type="Proteomes" id="UP000295611">
    <property type="component" value="Unassembled WGS sequence"/>
</dbReference>